<sequence>MPGLTWNAERDAKVSTLTPVLRIFTNHCQKLMAQLLKVCEVKPTATQKEELATFMGVTPKAITHRIAHYRGAGKYGQSAKAAAKESTASPVTGKTAGVKKGSSLKEKDEDDEEAGGQLTPPPSVRPERNGGLKRDYAALAGGDEDEAEDEDDGMGQEVKLKVGEDTAEGVCQRAFEDAMAEMDAGDILG</sequence>
<evidence type="ECO:0000313" key="3">
    <source>
        <dbReference type="Proteomes" id="UP001310890"/>
    </source>
</evidence>
<gene>
    <name evidence="2" type="ORF">LTR62_007447</name>
</gene>
<name>A0AAN7TID3_9PEZI</name>
<dbReference type="AlphaFoldDB" id="A0AAN7TID3"/>
<comment type="caution">
    <text evidence="2">The sequence shown here is derived from an EMBL/GenBank/DDBJ whole genome shotgun (WGS) entry which is preliminary data.</text>
</comment>
<protein>
    <submittedName>
        <fullName evidence="2">Uncharacterized protein</fullName>
    </submittedName>
</protein>
<dbReference type="Proteomes" id="UP001310890">
    <property type="component" value="Unassembled WGS sequence"/>
</dbReference>
<proteinExistence type="predicted"/>
<feature type="region of interest" description="Disordered" evidence="1">
    <location>
        <begin position="81"/>
        <end position="157"/>
    </location>
</feature>
<evidence type="ECO:0000313" key="2">
    <source>
        <dbReference type="EMBL" id="KAK5116773.1"/>
    </source>
</evidence>
<feature type="compositionally biased region" description="Acidic residues" evidence="1">
    <location>
        <begin position="142"/>
        <end position="154"/>
    </location>
</feature>
<organism evidence="2 3">
    <name type="scientific">Meristemomyces frigidus</name>
    <dbReference type="NCBI Taxonomy" id="1508187"/>
    <lineage>
        <taxon>Eukaryota</taxon>
        <taxon>Fungi</taxon>
        <taxon>Dikarya</taxon>
        <taxon>Ascomycota</taxon>
        <taxon>Pezizomycotina</taxon>
        <taxon>Dothideomycetes</taxon>
        <taxon>Dothideomycetidae</taxon>
        <taxon>Mycosphaerellales</taxon>
        <taxon>Teratosphaeriaceae</taxon>
        <taxon>Meristemomyces</taxon>
    </lineage>
</organism>
<dbReference type="EMBL" id="JAVRRL010000007">
    <property type="protein sequence ID" value="KAK5116773.1"/>
    <property type="molecule type" value="Genomic_DNA"/>
</dbReference>
<feature type="compositionally biased region" description="Basic and acidic residues" evidence="1">
    <location>
        <begin position="125"/>
        <end position="136"/>
    </location>
</feature>
<accession>A0AAN7TID3</accession>
<evidence type="ECO:0000256" key="1">
    <source>
        <dbReference type="SAM" id="MobiDB-lite"/>
    </source>
</evidence>
<reference evidence="2" key="1">
    <citation type="submission" date="2023-08" db="EMBL/GenBank/DDBJ databases">
        <title>Black Yeasts Isolated from many extreme environments.</title>
        <authorList>
            <person name="Coleine C."/>
            <person name="Stajich J.E."/>
            <person name="Selbmann L."/>
        </authorList>
    </citation>
    <scope>NUCLEOTIDE SEQUENCE</scope>
    <source>
        <strain evidence="2">CCFEE 5401</strain>
    </source>
</reference>